<feature type="region of interest" description="Disordered" evidence="1">
    <location>
        <begin position="1"/>
        <end position="59"/>
    </location>
</feature>
<keyword evidence="3" id="KW-1185">Reference proteome</keyword>
<name>A0A4U6V9E4_SETVI</name>
<dbReference type="Proteomes" id="UP000298652">
    <property type="component" value="Chromosome 4"/>
</dbReference>
<reference evidence="2" key="1">
    <citation type="submission" date="2019-03" db="EMBL/GenBank/DDBJ databases">
        <title>WGS assembly of Setaria viridis.</title>
        <authorList>
            <person name="Huang P."/>
            <person name="Jenkins J."/>
            <person name="Grimwood J."/>
            <person name="Barry K."/>
            <person name="Healey A."/>
            <person name="Mamidi S."/>
            <person name="Sreedasyam A."/>
            <person name="Shu S."/>
            <person name="Feldman M."/>
            <person name="Wu J."/>
            <person name="Yu Y."/>
            <person name="Chen C."/>
            <person name="Johnson J."/>
            <person name="Rokhsar D."/>
            <person name="Baxter I."/>
            <person name="Schmutz J."/>
            <person name="Brutnell T."/>
            <person name="Kellogg E."/>
        </authorList>
    </citation>
    <scope>NUCLEOTIDE SEQUENCE [LARGE SCALE GENOMIC DNA]</scope>
</reference>
<evidence type="ECO:0000313" key="2">
    <source>
        <dbReference type="EMBL" id="TKW20487.1"/>
    </source>
</evidence>
<dbReference type="AlphaFoldDB" id="A0A4U6V9E4"/>
<dbReference type="EMBL" id="CM016555">
    <property type="protein sequence ID" value="TKW20487.1"/>
    <property type="molecule type" value="Genomic_DNA"/>
</dbReference>
<feature type="compositionally biased region" description="Low complexity" evidence="1">
    <location>
        <begin position="48"/>
        <end position="59"/>
    </location>
</feature>
<dbReference type="Gramene" id="TKW20487">
    <property type="protein sequence ID" value="TKW20487"/>
    <property type="gene ID" value="SEVIR_4G091800v2"/>
</dbReference>
<protein>
    <submittedName>
        <fullName evidence="2">Uncharacterized protein</fullName>
    </submittedName>
</protein>
<accession>A0A4U6V9E4</accession>
<proteinExistence type="predicted"/>
<sequence length="138" mass="14417">MGAALRAPRNGSPPSAAPGRAPRPPYAPPLRSDETAPAAPRHAKRGPGRAAAAATAMPMSGSTTSWFVMAGRPPMARPRTHTDTRRTRTCAVAPAARCQGLTTTTTSPLVWPVGCFAGGQAVFLGAMRAREQRGVRYL</sequence>
<gene>
    <name evidence="2" type="ORF">SEVIR_4G091800v2</name>
</gene>
<evidence type="ECO:0000256" key="1">
    <source>
        <dbReference type="SAM" id="MobiDB-lite"/>
    </source>
</evidence>
<evidence type="ECO:0000313" key="3">
    <source>
        <dbReference type="Proteomes" id="UP000298652"/>
    </source>
</evidence>
<organism evidence="2 3">
    <name type="scientific">Setaria viridis</name>
    <name type="common">Green bristlegrass</name>
    <name type="synonym">Setaria italica subsp. viridis</name>
    <dbReference type="NCBI Taxonomy" id="4556"/>
    <lineage>
        <taxon>Eukaryota</taxon>
        <taxon>Viridiplantae</taxon>
        <taxon>Streptophyta</taxon>
        <taxon>Embryophyta</taxon>
        <taxon>Tracheophyta</taxon>
        <taxon>Spermatophyta</taxon>
        <taxon>Magnoliopsida</taxon>
        <taxon>Liliopsida</taxon>
        <taxon>Poales</taxon>
        <taxon>Poaceae</taxon>
        <taxon>PACMAD clade</taxon>
        <taxon>Panicoideae</taxon>
        <taxon>Panicodae</taxon>
        <taxon>Paniceae</taxon>
        <taxon>Cenchrinae</taxon>
        <taxon>Setaria</taxon>
    </lineage>
</organism>